<evidence type="ECO:0000313" key="3">
    <source>
        <dbReference type="Proteomes" id="UP000702209"/>
    </source>
</evidence>
<gene>
    <name evidence="2" type="ORF">IU459_37060</name>
</gene>
<dbReference type="Proteomes" id="UP000702209">
    <property type="component" value="Unassembled WGS sequence"/>
</dbReference>
<name>A0ABS0D341_9NOCA</name>
<keyword evidence="1" id="KW-0175">Coiled coil</keyword>
<protein>
    <recommendedName>
        <fullName evidence="4">MarR family transcriptional regulator</fullName>
    </recommendedName>
</protein>
<evidence type="ECO:0008006" key="4">
    <source>
        <dbReference type="Google" id="ProtNLM"/>
    </source>
</evidence>
<reference evidence="2 3" key="1">
    <citation type="submission" date="2020-10" db="EMBL/GenBank/DDBJ databases">
        <title>Identification of Nocardia species via Next-generation sequencing and recognition of intraspecies genetic diversity.</title>
        <authorList>
            <person name="Li P."/>
            <person name="Li P."/>
            <person name="Lu B."/>
        </authorList>
    </citation>
    <scope>NUCLEOTIDE SEQUENCE [LARGE SCALE GENOMIC DNA]</scope>
    <source>
        <strain evidence="2 3">BJ06-0157</strain>
    </source>
</reference>
<organism evidence="2 3">
    <name type="scientific">Nocardia amamiensis</name>
    <dbReference type="NCBI Taxonomy" id="404578"/>
    <lineage>
        <taxon>Bacteria</taxon>
        <taxon>Bacillati</taxon>
        <taxon>Actinomycetota</taxon>
        <taxon>Actinomycetes</taxon>
        <taxon>Mycobacteriales</taxon>
        <taxon>Nocardiaceae</taxon>
        <taxon>Nocardia</taxon>
    </lineage>
</organism>
<feature type="coiled-coil region" evidence="1">
    <location>
        <begin position="5"/>
        <end position="39"/>
    </location>
</feature>
<dbReference type="RefSeq" id="WP_195134244.1">
    <property type="nucleotide sequence ID" value="NZ_JADLQX010000135.1"/>
</dbReference>
<evidence type="ECO:0000313" key="2">
    <source>
        <dbReference type="EMBL" id="MBF6303071.1"/>
    </source>
</evidence>
<comment type="caution">
    <text evidence="2">The sequence shown here is derived from an EMBL/GenBank/DDBJ whole genome shotgun (WGS) entry which is preliminary data.</text>
</comment>
<keyword evidence="3" id="KW-1185">Reference proteome</keyword>
<dbReference type="EMBL" id="JADLQX010000135">
    <property type="protein sequence ID" value="MBF6303071.1"/>
    <property type="molecule type" value="Genomic_DNA"/>
</dbReference>
<accession>A0ABS0D341</accession>
<proteinExistence type="predicted"/>
<sequence>MVAWREELARREAAAAEQAADLRRRIGELSEQLDACEQMLARLVVTRETMNEILTAAGGLDSARMPETGAVAGEDADPAPVPPVSGDGGSPVGLVLVPPRRAWVDAAAVLPGDYCDILDVLAHAGQGLRAGQVAAELGIAGTERSKVEALRSKLKRLVARGWAAQQPSGVFTIAE</sequence>
<evidence type="ECO:0000256" key="1">
    <source>
        <dbReference type="SAM" id="Coils"/>
    </source>
</evidence>